<dbReference type="AlphaFoldDB" id="A0A0B4DZB0"/>
<keyword evidence="1" id="KW-1133">Transmembrane helix</keyword>
<evidence type="ECO:0000313" key="3">
    <source>
        <dbReference type="EMBL" id="KIC59613.1"/>
    </source>
</evidence>
<dbReference type="Proteomes" id="UP000031202">
    <property type="component" value="Unassembled WGS sequence"/>
</dbReference>
<keyword evidence="1" id="KW-0812">Transmembrane</keyword>
<feature type="transmembrane region" description="Helical" evidence="1">
    <location>
        <begin position="383"/>
        <end position="402"/>
    </location>
</feature>
<proteinExistence type="predicted"/>
<reference evidence="3 4" key="1">
    <citation type="submission" date="2014-12" db="EMBL/GenBank/DDBJ databases">
        <title>Genome sequencing of Microbacterium hominis TPW29.</title>
        <authorList>
            <person name="Tan P.W."/>
            <person name="Chan K.-G."/>
        </authorList>
    </citation>
    <scope>NUCLEOTIDE SEQUENCE [LARGE SCALE GENOMIC DNA]</scope>
    <source>
        <strain evidence="3 4">TPW29</strain>
    </source>
</reference>
<dbReference type="GO" id="GO:0016020">
    <property type="term" value="C:membrane"/>
    <property type="evidence" value="ECO:0007669"/>
    <property type="project" value="UniProtKB-SubCell"/>
</dbReference>
<dbReference type="GO" id="GO:0055085">
    <property type="term" value="P:transmembrane transport"/>
    <property type="evidence" value="ECO:0007669"/>
    <property type="project" value="InterPro"/>
</dbReference>
<dbReference type="Pfam" id="PF07158">
    <property type="entry name" value="MatC_N"/>
    <property type="match status" value="1"/>
</dbReference>
<protein>
    <submittedName>
        <fullName evidence="3">C4-dicarboxylate ABC transporter</fullName>
    </submittedName>
</protein>
<feature type="transmembrane region" description="Helical" evidence="1">
    <location>
        <begin position="48"/>
        <end position="68"/>
    </location>
</feature>
<feature type="transmembrane region" description="Helical" evidence="1">
    <location>
        <begin position="433"/>
        <end position="456"/>
    </location>
</feature>
<dbReference type="InterPro" id="IPR009827">
    <property type="entry name" value="MatC_N"/>
</dbReference>
<feature type="transmembrane region" description="Helical" evidence="1">
    <location>
        <begin position="140"/>
        <end position="162"/>
    </location>
</feature>
<evidence type="ECO:0000256" key="1">
    <source>
        <dbReference type="SAM" id="Phobius"/>
    </source>
</evidence>
<accession>A0A0B4DZB0</accession>
<evidence type="ECO:0000259" key="2">
    <source>
        <dbReference type="Pfam" id="PF07158"/>
    </source>
</evidence>
<feature type="transmembrane region" description="Helical" evidence="1">
    <location>
        <begin position="312"/>
        <end position="329"/>
    </location>
</feature>
<dbReference type="EMBL" id="JWSZ01000002">
    <property type="protein sequence ID" value="KIC59613.1"/>
    <property type="molecule type" value="Genomic_DNA"/>
</dbReference>
<name>A0A0B4DZB0_9MICO</name>
<feature type="transmembrane region" description="Helical" evidence="1">
    <location>
        <begin position="6"/>
        <end position="36"/>
    </location>
</feature>
<feature type="transmembrane region" description="Helical" evidence="1">
    <location>
        <begin position="350"/>
        <end position="377"/>
    </location>
</feature>
<sequence>MSPQLISILALFAMVIIATLRPVNIGILGFIGSFLVGTFVLGLDEKSILAGFPADLFLTIVGVTYLFAVAKLNGTVELIVDAGVRFVRGRTALVPWVLFVVSALLTAMGTFPPAAVALVAPIALGFAAKHDMDPLPVGMTVVYGALAGSLSPISVLGLLVSGMAGDVPGFSPSVLFATAFVFSTLIAILTQLFFHYKSRISGTRTSVAAAGLDEPDAPAFGGEAHLPGPRVPATGGITVTATRPASTLTITRTLPTTRLVVTWPQRATLLALLSLAIGAMVFHLDIGILALAAGTLLSLIDKRHLSAAVEGISWSTILLVAGMITYISIVEEAGAIEWVAAGIGSLGSPLIGVLVLCVMAGVVSAFASSTAVIAISIPMLLPLLQSGTVAAGMAISAVAIAAKVVDVSPFSTNGALILANAQKVDPSAFSQRILRYSAVIVLVGPALAWATLVVPFSW</sequence>
<evidence type="ECO:0000313" key="4">
    <source>
        <dbReference type="Proteomes" id="UP000031202"/>
    </source>
</evidence>
<feature type="transmembrane region" description="Helical" evidence="1">
    <location>
        <begin position="96"/>
        <end position="128"/>
    </location>
</feature>
<feature type="transmembrane region" description="Helical" evidence="1">
    <location>
        <begin position="174"/>
        <end position="194"/>
    </location>
</feature>
<feature type="domain" description="Dicarboxylate carrier MatC N-terminal" evidence="2">
    <location>
        <begin position="1"/>
        <end position="149"/>
    </location>
</feature>
<feature type="transmembrane region" description="Helical" evidence="1">
    <location>
        <begin position="267"/>
        <end position="300"/>
    </location>
</feature>
<dbReference type="RefSeq" id="WP_039412781.1">
    <property type="nucleotide sequence ID" value="NZ_JWSZ01000002.1"/>
</dbReference>
<comment type="caution">
    <text evidence="3">The sequence shown here is derived from an EMBL/GenBank/DDBJ whole genome shotgun (WGS) entry which is preliminary data.</text>
</comment>
<organism evidence="3 4">
    <name type="scientific">Microbacterium hominis</name>
    <dbReference type="NCBI Taxonomy" id="162426"/>
    <lineage>
        <taxon>Bacteria</taxon>
        <taxon>Bacillati</taxon>
        <taxon>Actinomycetota</taxon>
        <taxon>Actinomycetes</taxon>
        <taxon>Micrococcales</taxon>
        <taxon>Microbacteriaceae</taxon>
        <taxon>Microbacterium</taxon>
    </lineage>
</organism>
<keyword evidence="1" id="KW-0472">Membrane</keyword>
<gene>
    <name evidence="3" type="ORF">RM52_02970</name>
</gene>